<dbReference type="EMBL" id="JAIRBC010000001">
    <property type="protein sequence ID" value="MCG2459293.1"/>
    <property type="molecule type" value="Genomic_DNA"/>
</dbReference>
<name>A0AAE3EQT8_9FLAO</name>
<evidence type="ECO:0000256" key="3">
    <source>
        <dbReference type="ARBA" id="ARBA00022692"/>
    </source>
</evidence>
<dbReference type="PROSITE" id="PS50283">
    <property type="entry name" value="NA_SOLUT_SYMP_3"/>
    <property type="match status" value="1"/>
</dbReference>
<feature type="transmembrane region" description="Helical" evidence="7">
    <location>
        <begin position="555"/>
        <end position="577"/>
    </location>
</feature>
<feature type="transmembrane region" description="Helical" evidence="7">
    <location>
        <begin position="38"/>
        <end position="58"/>
    </location>
</feature>
<evidence type="ECO:0000256" key="2">
    <source>
        <dbReference type="ARBA" id="ARBA00006434"/>
    </source>
</evidence>
<dbReference type="CDD" id="cd11477">
    <property type="entry name" value="SLC5sbd_u1"/>
    <property type="match status" value="1"/>
</dbReference>
<feature type="transmembrane region" description="Helical" evidence="7">
    <location>
        <begin position="416"/>
        <end position="436"/>
    </location>
</feature>
<proteinExistence type="inferred from homology"/>
<evidence type="ECO:0000256" key="1">
    <source>
        <dbReference type="ARBA" id="ARBA00004141"/>
    </source>
</evidence>
<comment type="caution">
    <text evidence="8">The sequence shown here is derived from an EMBL/GenBank/DDBJ whole genome shotgun (WGS) entry which is preliminary data.</text>
</comment>
<accession>A0AAE3EQT8</accession>
<dbReference type="InterPro" id="IPR038377">
    <property type="entry name" value="Na/Glc_symporter_sf"/>
</dbReference>
<evidence type="ECO:0000256" key="7">
    <source>
        <dbReference type="SAM" id="Phobius"/>
    </source>
</evidence>
<dbReference type="Proteomes" id="UP001200642">
    <property type="component" value="Unassembled WGS sequence"/>
</dbReference>
<evidence type="ECO:0000256" key="5">
    <source>
        <dbReference type="ARBA" id="ARBA00023136"/>
    </source>
</evidence>
<feature type="transmembrane region" description="Helical" evidence="7">
    <location>
        <begin position="297"/>
        <end position="318"/>
    </location>
</feature>
<reference evidence="8" key="1">
    <citation type="submission" date="2023-02" db="EMBL/GenBank/DDBJ databases">
        <title>Genome of Flavobacteriaceae gen. nov. sp. strain F89.</title>
        <authorList>
            <person name="Wang Y."/>
        </authorList>
    </citation>
    <scope>NUCLEOTIDE SEQUENCE</scope>
    <source>
        <strain evidence="8">F89</strain>
    </source>
</reference>
<feature type="transmembrane region" description="Helical" evidence="7">
    <location>
        <begin position="448"/>
        <end position="465"/>
    </location>
</feature>
<dbReference type="GO" id="GO:0005412">
    <property type="term" value="F:D-glucose:sodium symporter activity"/>
    <property type="evidence" value="ECO:0007669"/>
    <property type="project" value="TreeGrafter"/>
</dbReference>
<dbReference type="InterPro" id="IPR001734">
    <property type="entry name" value="Na/solute_symporter"/>
</dbReference>
<gene>
    <name evidence="8" type="ORF">K8352_00870</name>
</gene>
<comment type="similarity">
    <text evidence="2 6">Belongs to the sodium:solute symporter (SSF) (TC 2.A.21) family.</text>
</comment>
<sequence length="610" mass="66691">MELSTLDYTIIIALFASTLVIGLIVSKKSGKDTSEYFLSGRTMPWWLLGFSMVATTFSTDTPNLVTDLVRGSGVSGNWAWWSFLFTGLLTVFVYAKLWRKSNVLTDMEFYGLRYSGKPARFLRGFRSIYLGLVFNIITLAAVNLAAIKIGGIMLGLTPIQTVLIGGVVTVVFSAVGGFRGVVYTDFILFFVAMGGAIGAAYFLVNIPEVGGVAKMLSHENVAGKISILPDFSDTEALITILIIPLAVQWWSSWYPGAEPGGGGYIAQRMLAAKNENHAIASTFFFNIMHYAIRPWPWILVALASLVVFPDVASIHAAFPNIAVDKLGNDLAYSAMLTKLPSGLLGLVLASLGAAYMSTISTQLNWGSSYIVNDFYKQQVRPEATEKELVNIGRISTVLLMVLSAIMALMLTNAKQLFDILLMFGAGTGLVYILRWFWWRINAWSEISVMFAAAIVSLVLTFSSLGESLFGYVDNTGIMIEGAFPSWARFPAIVLITTVVWVVATFVTKPEDKEILNSFYQKTQPGGPGWKKVVDEARADGVNIAKDDQKWSVPSGILAMLVGCVLVYSCMFATGNWIYGNYPLAIGLTLVAIVFGILLARIWNGMKDDIL</sequence>
<protein>
    <submittedName>
        <fullName evidence="8">Na+:solute symporter</fullName>
    </submittedName>
</protein>
<evidence type="ECO:0000256" key="6">
    <source>
        <dbReference type="RuleBase" id="RU362091"/>
    </source>
</evidence>
<dbReference type="PANTHER" id="PTHR11819">
    <property type="entry name" value="SOLUTE CARRIER FAMILY 5"/>
    <property type="match status" value="1"/>
</dbReference>
<dbReference type="PANTHER" id="PTHR11819:SF77">
    <property type="entry name" value="SODIUM_GLUCOSE COTRANSPORT PROTEIN"/>
    <property type="match status" value="1"/>
</dbReference>
<keyword evidence="4 7" id="KW-1133">Transmembrane helix</keyword>
<dbReference type="AlphaFoldDB" id="A0AAE3EQT8"/>
<evidence type="ECO:0000313" key="9">
    <source>
        <dbReference type="Proteomes" id="UP001200642"/>
    </source>
</evidence>
<dbReference type="RefSeq" id="WP_317900440.1">
    <property type="nucleotide sequence ID" value="NZ_JAIRBC010000001.1"/>
</dbReference>
<feature type="transmembrane region" description="Helical" evidence="7">
    <location>
        <begin position="152"/>
        <end position="174"/>
    </location>
</feature>
<dbReference type="GO" id="GO:0005886">
    <property type="term" value="C:plasma membrane"/>
    <property type="evidence" value="ECO:0007669"/>
    <property type="project" value="TreeGrafter"/>
</dbReference>
<keyword evidence="5 7" id="KW-0472">Membrane</keyword>
<keyword evidence="9" id="KW-1185">Reference proteome</keyword>
<evidence type="ECO:0000313" key="8">
    <source>
        <dbReference type="EMBL" id="MCG2459293.1"/>
    </source>
</evidence>
<comment type="subcellular location">
    <subcellularLocation>
        <location evidence="1">Membrane</location>
        <topology evidence="1">Multi-pass membrane protein</topology>
    </subcellularLocation>
</comment>
<feature type="transmembrane region" description="Helical" evidence="7">
    <location>
        <begin position="186"/>
        <end position="204"/>
    </location>
</feature>
<organism evidence="8 9">
    <name type="scientific">Cerina litoralis</name>
    <dbReference type="NCBI Taxonomy" id="2874477"/>
    <lineage>
        <taxon>Bacteria</taxon>
        <taxon>Pseudomonadati</taxon>
        <taxon>Bacteroidota</taxon>
        <taxon>Flavobacteriia</taxon>
        <taxon>Flavobacteriales</taxon>
        <taxon>Flavobacteriaceae</taxon>
        <taxon>Cerina</taxon>
    </lineage>
</organism>
<feature type="transmembrane region" description="Helical" evidence="7">
    <location>
        <begin position="78"/>
        <end position="97"/>
    </location>
</feature>
<evidence type="ECO:0000256" key="4">
    <source>
        <dbReference type="ARBA" id="ARBA00022989"/>
    </source>
</evidence>
<dbReference type="Gene3D" id="1.20.1730.10">
    <property type="entry name" value="Sodium/glucose cotransporter"/>
    <property type="match status" value="1"/>
</dbReference>
<dbReference type="Pfam" id="PF00474">
    <property type="entry name" value="SSF"/>
    <property type="match status" value="1"/>
</dbReference>
<feature type="transmembrane region" description="Helical" evidence="7">
    <location>
        <begin position="6"/>
        <end position="26"/>
    </location>
</feature>
<feature type="transmembrane region" description="Helical" evidence="7">
    <location>
        <begin position="388"/>
        <end position="410"/>
    </location>
</feature>
<feature type="transmembrane region" description="Helical" evidence="7">
    <location>
        <begin position="485"/>
        <end position="506"/>
    </location>
</feature>
<feature type="transmembrane region" description="Helical" evidence="7">
    <location>
        <begin position="236"/>
        <end position="254"/>
    </location>
</feature>
<keyword evidence="3 7" id="KW-0812">Transmembrane</keyword>
<feature type="transmembrane region" description="Helical" evidence="7">
    <location>
        <begin position="127"/>
        <end position="146"/>
    </location>
</feature>
<feature type="transmembrane region" description="Helical" evidence="7">
    <location>
        <begin position="583"/>
        <end position="602"/>
    </location>
</feature>
<feature type="transmembrane region" description="Helical" evidence="7">
    <location>
        <begin position="330"/>
        <end position="355"/>
    </location>
</feature>